<evidence type="ECO:0000313" key="1">
    <source>
        <dbReference type="EMBL" id="QCT02099.1"/>
    </source>
</evidence>
<organism evidence="1 2">
    <name type="scientific">Paenibacillus algicola</name>
    <dbReference type="NCBI Taxonomy" id="2565926"/>
    <lineage>
        <taxon>Bacteria</taxon>
        <taxon>Bacillati</taxon>
        <taxon>Bacillota</taxon>
        <taxon>Bacilli</taxon>
        <taxon>Bacillales</taxon>
        <taxon>Paenibacillaceae</taxon>
        <taxon>Paenibacillus</taxon>
    </lineage>
</organism>
<dbReference type="InterPro" id="IPR009057">
    <property type="entry name" value="Homeodomain-like_sf"/>
</dbReference>
<dbReference type="KEGG" id="palo:E6C60_1383"/>
<keyword evidence="2" id="KW-1185">Reference proteome</keyword>
<dbReference type="Proteomes" id="UP000300879">
    <property type="component" value="Chromosome"/>
</dbReference>
<dbReference type="EMBL" id="CP040396">
    <property type="protein sequence ID" value="QCT02099.1"/>
    <property type="molecule type" value="Genomic_DNA"/>
</dbReference>
<evidence type="ECO:0000313" key="2">
    <source>
        <dbReference type="Proteomes" id="UP000300879"/>
    </source>
</evidence>
<accession>A0A4P8XP29</accession>
<proteinExistence type="predicted"/>
<dbReference type="AlphaFoldDB" id="A0A4P8XP29"/>
<evidence type="ECO:0008006" key="3">
    <source>
        <dbReference type="Google" id="ProtNLM"/>
    </source>
</evidence>
<name>A0A4P8XP29_9BACL</name>
<reference evidence="1 2" key="1">
    <citation type="submission" date="2019-05" db="EMBL/GenBank/DDBJ databases">
        <authorList>
            <person name="Chen C."/>
        </authorList>
    </citation>
    <scope>NUCLEOTIDE SEQUENCE [LARGE SCALE GENOMIC DNA]</scope>
    <source>
        <strain evidence="1 2">HB172198</strain>
    </source>
</reference>
<gene>
    <name evidence="1" type="ORF">E6C60_1383</name>
</gene>
<sequence length="50" mass="6048">MLYEKMTKKEQILRLHSMGMKQVEIARELKTYTNYVWKVINENKLKSCAK</sequence>
<dbReference type="SUPFAM" id="SSF46689">
    <property type="entry name" value="Homeodomain-like"/>
    <property type="match status" value="1"/>
</dbReference>
<protein>
    <recommendedName>
        <fullName evidence="3">Transposase IS30-like HTH domain-containing protein</fullName>
    </recommendedName>
</protein>